<dbReference type="CDD" id="cd00038">
    <property type="entry name" value="CAP_ED"/>
    <property type="match status" value="1"/>
</dbReference>
<dbReference type="Gene3D" id="2.60.120.10">
    <property type="entry name" value="Jelly Rolls"/>
    <property type="match status" value="1"/>
</dbReference>
<dbReference type="EMBL" id="JACIIX010000019">
    <property type="protein sequence ID" value="MBB6212251.1"/>
    <property type="molecule type" value="Genomic_DNA"/>
</dbReference>
<dbReference type="PANTHER" id="PTHR24567">
    <property type="entry name" value="CRP FAMILY TRANSCRIPTIONAL REGULATORY PROTEIN"/>
    <property type="match status" value="1"/>
</dbReference>
<dbReference type="GO" id="GO:0005829">
    <property type="term" value="C:cytosol"/>
    <property type="evidence" value="ECO:0007669"/>
    <property type="project" value="TreeGrafter"/>
</dbReference>
<comment type="caution">
    <text evidence="2">The sequence shown here is derived from an EMBL/GenBank/DDBJ whole genome shotgun (WGS) entry which is preliminary data.</text>
</comment>
<dbReference type="Pfam" id="PF00027">
    <property type="entry name" value="cNMP_binding"/>
    <property type="match status" value="1"/>
</dbReference>
<evidence type="ECO:0000259" key="1">
    <source>
        <dbReference type="PROSITE" id="PS50042"/>
    </source>
</evidence>
<dbReference type="PROSITE" id="PS50042">
    <property type="entry name" value="CNMP_BINDING_3"/>
    <property type="match status" value="1"/>
</dbReference>
<evidence type="ECO:0000313" key="3">
    <source>
        <dbReference type="Proteomes" id="UP000544872"/>
    </source>
</evidence>
<dbReference type="SUPFAM" id="SSF51206">
    <property type="entry name" value="cAMP-binding domain-like"/>
    <property type="match status" value="1"/>
</dbReference>
<name>A0A7X0DNM2_NOVIT</name>
<dbReference type="InterPro" id="IPR050397">
    <property type="entry name" value="Env_Response_Regulators"/>
</dbReference>
<dbReference type="InterPro" id="IPR014710">
    <property type="entry name" value="RmlC-like_jellyroll"/>
</dbReference>
<reference evidence="2 3" key="1">
    <citation type="submission" date="2020-08" db="EMBL/GenBank/DDBJ databases">
        <title>Genomic Encyclopedia of Type Strains, Phase IV (KMG-IV): sequencing the most valuable type-strain genomes for metagenomic binning, comparative biology and taxonomic classification.</title>
        <authorList>
            <person name="Goeker M."/>
        </authorList>
    </citation>
    <scope>NUCLEOTIDE SEQUENCE [LARGE SCALE GENOMIC DNA]</scope>
    <source>
        <strain evidence="2 3">DSM 11590</strain>
    </source>
</reference>
<organism evidence="2 3">
    <name type="scientific">Novispirillum itersonii</name>
    <name type="common">Aquaspirillum itersonii</name>
    <dbReference type="NCBI Taxonomy" id="189"/>
    <lineage>
        <taxon>Bacteria</taxon>
        <taxon>Pseudomonadati</taxon>
        <taxon>Pseudomonadota</taxon>
        <taxon>Alphaproteobacteria</taxon>
        <taxon>Rhodospirillales</taxon>
        <taxon>Novispirillaceae</taxon>
        <taxon>Novispirillum</taxon>
    </lineage>
</organism>
<gene>
    <name evidence="2" type="ORF">FHS48_003701</name>
</gene>
<protein>
    <submittedName>
        <fullName evidence="2">CRP-like cAMP-binding protein</fullName>
    </submittedName>
</protein>
<dbReference type="AlphaFoldDB" id="A0A7X0DNM2"/>
<evidence type="ECO:0000313" key="2">
    <source>
        <dbReference type="EMBL" id="MBB6212251.1"/>
    </source>
</evidence>
<proteinExistence type="predicted"/>
<feature type="domain" description="Cyclic nucleotide-binding" evidence="1">
    <location>
        <begin position="7"/>
        <end position="106"/>
    </location>
</feature>
<dbReference type="RefSeq" id="WP_184265876.1">
    <property type="nucleotide sequence ID" value="NZ_JACIIX010000019.1"/>
</dbReference>
<dbReference type="InterPro" id="IPR018490">
    <property type="entry name" value="cNMP-bd_dom_sf"/>
</dbReference>
<accession>A0A7X0DNM2</accession>
<dbReference type="SMART" id="SM00100">
    <property type="entry name" value="cNMP"/>
    <property type="match status" value="1"/>
</dbReference>
<dbReference type="Proteomes" id="UP000544872">
    <property type="component" value="Unassembled WGS sequence"/>
</dbReference>
<keyword evidence="3" id="KW-1185">Reference proteome</keyword>
<sequence length="180" mass="19715">MRKVLYILGQLTDQDAEWLARNGRRREVPAGETLIRQGQPVSAMFILLDGHMEVQVNGIGRVARLGSGEIVGEMSFVDKAPPAASVLSLEHCVVLELDKAAIERRIAEDMGFGMRFYRAIACFLSDRLRATVTRLGYGTAQDDDADQGLAADELDESVLDTVSLAGDRFNRMLKMLGVGS</sequence>
<dbReference type="PANTHER" id="PTHR24567:SF68">
    <property type="entry name" value="DNA-BINDING TRANSCRIPTIONAL DUAL REGULATOR CRP"/>
    <property type="match status" value="1"/>
</dbReference>
<dbReference type="GO" id="GO:0003700">
    <property type="term" value="F:DNA-binding transcription factor activity"/>
    <property type="evidence" value="ECO:0007669"/>
    <property type="project" value="TreeGrafter"/>
</dbReference>
<dbReference type="InterPro" id="IPR000595">
    <property type="entry name" value="cNMP-bd_dom"/>
</dbReference>